<comment type="caution">
    <text evidence="1">The sequence shown here is derived from an EMBL/GenBank/DDBJ whole genome shotgun (WGS) entry which is preliminary data.</text>
</comment>
<reference evidence="1" key="1">
    <citation type="journal article" date="2014" name="Front. Microbiol.">
        <title>High frequency of phylogenetically diverse reductive dehalogenase-homologous genes in deep subseafloor sedimentary metagenomes.</title>
        <authorList>
            <person name="Kawai M."/>
            <person name="Futagami T."/>
            <person name="Toyoda A."/>
            <person name="Takaki Y."/>
            <person name="Nishi S."/>
            <person name="Hori S."/>
            <person name="Arai W."/>
            <person name="Tsubouchi T."/>
            <person name="Morono Y."/>
            <person name="Uchiyama I."/>
            <person name="Ito T."/>
            <person name="Fujiyama A."/>
            <person name="Inagaki F."/>
            <person name="Takami H."/>
        </authorList>
    </citation>
    <scope>NUCLEOTIDE SEQUENCE</scope>
    <source>
        <strain evidence="1">Expedition CK06-06</strain>
    </source>
</reference>
<organism evidence="1">
    <name type="scientific">marine sediment metagenome</name>
    <dbReference type="NCBI Taxonomy" id="412755"/>
    <lineage>
        <taxon>unclassified sequences</taxon>
        <taxon>metagenomes</taxon>
        <taxon>ecological metagenomes</taxon>
    </lineage>
</organism>
<dbReference type="EMBL" id="BART01032687">
    <property type="protein sequence ID" value="GAH13647.1"/>
    <property type="molecule type" value="Genomic_DNA"/>
</dbReference>
<accession>X1D0G9</accession>
<evidence type="ECO:0000313" key="1">
    <source>
        <dbReference type="EMBL" id="GAH13647.1"/>
    </source>
</evidence>
<sequence length="86" mass="10409">MTNQKIKISDTTHAEMQKIKENNNIINDEECVSMLIQYYNDPLFHLSEEFKMEMMQMMDKQSDENRVKNIQEMIYGMIEQIRLDQE</sequence>
<dbReference type="AlphaFoldDB" id="X1D0G9"/>
<protein>
    <submittedName>
        <fullName evidence="1">Uncharacterized protein</fullName>
    </submittedName>
</protein>
<proteinExistence type="predicted"/>
<gene>
    <name evidence="1" type="ORF">S01H4_56418</name>
</gene>
<name>X1D0G9_9ZZZZ</name>